<dbReference type="Proteomes" id="UP000183223">
    <property type="component" value="Unassembled WGS sequence"/>
</dbReference>
<dbReference type="OrthoDB" id="7569468at2"/>
<dbReference type="GeneID" id="45656740"/>
<dbReference type="AlphaFoldDB" id="A0A1G5QYT7"/>
<protein>
    <recommendedName>
        <fullName evidence="2">Tlde1 domain-containing protein</fullName>
    </recommendedName>
</protein>
<feature type="domain" description="Tlde1" evidence="2">
    <location>
        <begin position="21"/>
        <end position="110"/>
    </location>
</feature>
<dbReference type="RefSeq" id="WP_049583758.1">
    <property type="nucleotide sequence ID" value="NZ_CAWQXX010000069.1"/>
</dbReference>
<organism evidence="3 4">
    <name type="scientific">Photorhabdus luminescens</name>
    <name type="common">Xenorhabdus luminescens</name>
    <dbReference type="NCBI Taxonomy" id="29488"/>
    <lineage>
        <taxon>Bacteria</taxon>
        <taxon>Pseudomonadati</taxon>
        <taxon>Pseudomonadota</taxon>
        <taxon>Gammaproteobacteria</taxon>
        <taxon>Enterobacterales</taxon>
        <taxon>Morganellaceae</taxon>
        <taxon>Photorhabdus</taxon>
    </lineage>
</organism>
<gene>
    <name evidence="3" type="ORF">SAMN02982990_02557</name>
</gene>
<evidence type="ECO:0000256" key="1">
    <source>
        <dbReference type="SAM" id="MobiDB-lite"/>
    </source>
</evidence>
<feature type="region of interest" description="Disordered" evidence="1">
    <location>
        <begin position="23"/>
        <end position="52"/>
    </location>
</feature>
<dbReference type="Pfam" id="PF10908">
    <property type="entry name" value="Tlde1_dom"/>
    <property type="match status" value="1"/>
</dbReference>
<sequence>MAWTYHQSTGEMYHNGELVETGYSGRMTNKNNPDRQQVKGLGPIPRGKYRIDSFNSSKGPMTIVLKPDSSNEMFGRDAFRIHGERIHGPRGWASEGCIILGPNTRWSIIRSGDRDLEVVK</sequence>
<evidence type="ECO:0000313" key="3">
    <source>
        <dbReference type="EMBL" id="SCZ66401.1"/>
    </source>
</evidence>
<dbReference type="InterPro" id="IPR021225">
    <property type="entry name" value="Tlde1_dom"/>
</dbReference>
<accession>A0A1G5QYT7</accession>
<name>A0A1G5QYT7_PHOLU</name>
<dbReference type="EMBL" id="FMWJ01000010">
    <property type="protein sequence ID" value="SCZ66401.1"/>
    <property type="molecule type" value="Genomic_DNA"/>
</dbReference>
<evidence type="ECO:0000259" key="2">
    <source>
        <dbReference type="Pfam" id="PF10908"/>
    </source>
</evidence>
<evidence type="ECO:0000313" key="4">
    <source>
        <dbReference type="Proteomes" id="UP000183223"/>
    </source>
</evidence>
<keyword evidence="4" id="KW-1185">Reference proteome</keyword>
<reference evidence="4" key="1">
    <citation type="submission" date="2016-10" db="EMBL/GenBank/DDBJ databases">
        <authorList>
            <person name="Varghese N."/>
            <person name="Submissions S."/>
        </authorList>
    </citation>
    <scope>NUCLEOTIDE SEQUENCE [LARGE SCALE GENOMIC DNA]</scope>
    <source>
        <strain evidence="4">ATCC 29999</strain>
    </source>
</reference>
<proteinExistence type="predicted"/>